<dbReference type="GeneID" id="5797800"/>
<evidence type="ECO:0000313" key="1">
    <source>
        <dbReference type="EMBL" id="CAJ31516.1"/>
    </source>
</evidence>
<dbReference type="EMBL" id="AM087120">
    <property type="protein sequence ID" value="CAJ31516.1"/>
    <property type="molecule type" value="Genomic_DNA"/>
</dbReference>
<dbReference type="Proteomes" id="UP000001310">
    <property type="component" value="Segment"/>
</dbReference>
<proteinExistence type="predicted"/>
<dbReference type="KEGG" id="vg:5797800"/>
<dbReference type="RefSeq" id="YP_001604368.1">
    <property type="nucleotide sequence ID" value="NC_010155.1"/>
</dbReference>
<reference evidence="2" key="1">
    <citation type="journal article" date="2008" name="J. Virol.">
        <title>Structure of the acidianus filamentous virus 3 and comparative genomics of related archaeal lipothrixviruses.</title>
        <authorList>
            <person name="Vestergaard G."/>
            <person name="Aramayo R."/>
            <person name="Basta T."/>
            <person name="Haring M."/>
            <person name="Peng X."/>
            <person name="Brugger K."/>
            <person name="Chen L."/>
            <person name="Rachel R."/>
            <person name="Boisset N."/>
            <person name="Garrett R.A."/>
            <person name="Prangishvili D."/>
        </authorList>
    </citation>
    <scope>NUCLEOTIDE SEQUENCE [LARGE SCALE GENOMIC DNA]</scope>
</reference>
<evidence type="ECO:0000313" key="2">
    <source>
        <dbReference type="Proteomes" id="UP000001310"/>
    </source>
</evidence>
<keyword evidence="2" id="KW-1185">Reference proteome</keyword>
<dbReference type="OrthoDB" id="18963at10239"/>
<name>A7WKB5_9VIRU</name>
<protein>
    <submittedName>
        <fullName evidence="1">Uncharacterized protein</fullName>
    </submittedName>
</protein>
<organism evidence="1 2">
    <name type="scientific">Betalipothrixvirus acidiani</name>
    <dbReference type="NCBI Taxonomy" id="346881"/>
    <lineage>
        <taxon>Viruses</taxon>
        <taxon>Adnaviria</taxon>
        <taxon>Zilligvirae</taxon>
        <taxon>Taleaviricota</taxon>
        <taxon>Tokiviricetes</taxon>
        <taxon>Ligamenvirales</taxon>
        <taxon>Lipothrixviridae</taxon>
        <taxon>Betalipothrixvirus</taxon>
    </lineage>
</organism>
<sequence length="91" mass="10774">MTYTLYISRKNFPKIDSLCKEYSSYRECVLKKIEEKYGVRFNKKFNHHKRTKTGQSLCLHLYNDEVEVLKKIAEQEGTTVRKLVLSLLGIE</sequence>
<accession>A7WKB5</accession>